<dbReference type="Proteomes" id="UP000315344">
    <property type="component" value="Unassembled WGS sequence"/>
</dbReference>
<dbReference type="PANTHER" id="PTHR46268:SF6">
    <property type="entry name" value="UNIVERSAL STRESS PROTEIN UP12"/>
    <property type="match status" value="1"/>
</dbReference>
<evidence type="ECO:0000313" key="4">
    <source>
        <dbReference type="Proteomes" id="UP000315344"/>
    </source>
</evidence>
<sequence>MYNSILLPIDVQHDASWKKAIPVAMQLLNDGGELHVLGIVHDVGNAWVASYLPRGYEKKALAGMKASLGELIERELPGDKRIKSHVGHGHVTETVLEMADKVGADLIVMASRAPDEMRTFRVGSQADRVVRHSPISVMILR</sequence>
<feature type="domain" description="UspA" evidence="2">
    <location>
        <begin position="1"/>
        <end position="141"/>
    </location>
</feature>
<accession>A0A533IBN4</accession>
<reference evidence="3 4" key="1">
    <citation type="journal article" date="2017" name="Nat. Commun.">
        <title>In situ click chemistry generation of cyclooxygenase-2 inhibitors.</title>
        <authorList>
            <person name="Bhardwaj A."/>
            <person name="Kaur J."/>
            <person name="Wuest M."/>
            <person name="Wuest F."/>
        </authorList>
    </citation>
    <scope>NUCLEOTIDE SEQUENCE [LARGE SCALE GENOMIC DNA]</scope>
    <source>
        <strain evidence="3">S2_012_000_R3_94</strain>
    </source>
</reference>
<comment type="similarity">
    <text evidence="1">Belongs to the universal stress protein A family.</text>
</comment>
<dbReference type="PRINTS" id="PR01438">
    <property type="entry name" value="UNVRSLSTRESS"/>
</dbReference>
<evidence type="ECO:0000256" key="1">
    <source>
        <dbReference type="ARBA" id="ARBA00008791"/>
    </source>
</evidence>
<proteinExistence type="inferred from homology"/>
<evidence type="ECO:0000313" key="3">
    <source>
        <dbReference type="EMBL" id="TKW68265.1"/>
    </source>
</evidence>
<organism evidence="3 4">
    <name type="scientific">Paracoccus denitrificans</name>
    <dbReference type="NCBI Taxonomy" id="266"/>
    <lineage>
        <taxon>Bacteria</taxon>
        <taxon>Pseudomonadati</taxon>
        <taxon>Pseudomonadota</taxon>
        <taxon>Alphaproteobacteria</taxon>
        <taxon>Rhodobacterales</taxon>
        <taxon>Paracoccaceae</taxon>
        <taxon>Paracoccus</taxon>
    </lineage>
</organism>
<protein>
    <submittedName>
        <fullName evidence="3">Universal stress protein</fullName>
    </submittedName>
</protein>
<dbReference type="InterPro" id="IPR014729">
    <property type="entry name" value="Rossmann-like_a/b/a_fold"/>
</dbReference>
<dbReference type="Pfam" id="PF00582">
    <property type="entry name" value="Usp"/>
    <property type="match status" value="1"/>
</dbReference>
<dbReference type="InterPro" id="IPR006016">
    <property type="entry name" value="UspA"/>
</dbReference>
<dbReference type="EMBL" id="VAFL01000002">
    <property type="protein sequence ID" value="TKW68265.1"/>
    <property type="molecule type" value="Genomic_DNA"/>
</dbReference>
<dbReference type="Gene3D" id="3.40.50.620">
    <property type="entry name" value="HUPs"/>
    <property type="match status" value="1"/>
</dbReference>
<dbReference type="CDD" id="cd00293">
    <property type="entry name" value="USP-like"/>
    <property type="match status" value="1"/>
</dbReference>
<evidence type="ECO:0000259" key="2">
    <source>
        <dbReference type="Pfam" id="PF00582"/>
    </source>
</evidence>
<gene>
    <name evidence="3" type="ORF">DI616_03970</name>
</gene>
<dbReference type="SUPFAM" id="SSF52402">
    <property type="entry name" value="Adenine nucleotide alpha hydrolases-like"/>
    <property type="match status" value="1"/>
</dbReference>
<dbReference type="AlphaFoldDB" id="A0A533IBN4"/>
<name>A0A533IBN4_PARDE</name>
<comment type="caution">
    <text evidence="3">The sequence shown here is derived from an EMBL/GenBank/DDBJ whole genome shotgun (WGS) entry which is preliminary data.</text>
</comment>
<dbReference type="InterPro" id="IPR006015">
    <property type="entry name" value="Universal_stress_UspA"/>
</dbReference>
<dbReference type="PANTHER" id="PTHR46268">
    <property type="entry name" value="STRESS RESPONSE PROTEIN NHAX"/>
    <property type="match status" value="1"/>
</dbReference>